<dbReference type="InterPro" id="IPR001466">
    <property type="entry name" value="Beta-lactam-related"/>
</dbReference>
<evidence type="ECO:0000313" key="3">
    <source>
        <dbReference type="EMBL" id="CAF0750561.1"/>
    </source>
</evidence>
<comment type="caution">
    <text evidence="4">The sequence shown here is derived from an EMBL/GenBank/DDBJ whole genome shotgun (WGS) entry which is preliminary data.</text>
</comment>
<gene>
    <name evidence="3" type="ORF">IZO911_LOCUS4116</name>
    <name evidence="4" type="ORF">KXQ929_LOCUS13621</name>
</gene>
<evidence type="ECO:0000259" key="2">
    <source>
        <dbReference type="Pfam" id="PF00144"/>
    </source>
</evidence>
<reference evidence="4" key="1">
    <citation type="submission" date="2021-02" db="EMBL/GenBank/DDBJ databases">
        <authorList>
            <person name="Nowell W R."/>
        </authorList>
    </citation>
    <scope>NUCLEOTIDE SEQUENCE</scope>
</reference>
<evidence type="ECO:0000256" key="1">
    <source>
        <dbReference type="SAM" id="SignalP"/>
    </source>
</evidence>
<feature type="signal peptide" evidence="1">
    <location>
        <begin position="1"/>
        <end position="18"/>
    </location>
</feature>
<sequence length="445" mass="50602">MMLFSFILFAILFINVNSSSSNCTNRELIEQSLNKVHIPGAVIIVVDANNILYEQAFGYQSLTSLKPMDIDQSIFALASISKTFIAVAVMQLVEKKLVNLDTDINMYLSDNRKIFHPIYTNNSITLRKLLSHSASIAVDSVLQSTFFQPGDNAFLKETLSDLCFKYLNPNTSNWLPRPPGNVTFYSNEGTSLAALVVERITKMSYDKYVEENIFKPLNIDISKTGVRLSDFSDTNEFVEHYAYNASLLPLWNQEFPLLNITQMKGNLSTWLHISLFGFSGYPAGLLRMSARSLSLFLRMFINNGYPLLSSESIIEMKTIVGNNQIYPYQPNFDNNSSQQLPTRRYGLCWNWRTLSDGRQYIGHGGTLPGMTHLMLVNEKHNTGVIILTNSDTNAPIDLTPQIFETIENIHMSLFKCFEKNHANSFLWNSNQLFLGFYILFTILNR</sequence>
<name>A0A818XH21_9BILA</name>
<evidence type="ECO:0000313" key="5">
    <source>
        <dbReference type="Proteomes" id="UP000663868"/>
    </source>
</evidence>
<dbReference type="EMBL" id="CAJOBB010000734">
    <property type="protein sequence ID" value="CAF3740388.1"/>
    <property type="molecule type" value="Genomic_DNA"/>
</dbReference>
<evidence type="ECO:0000313" key="4">
    <source>
        <dbReference type="EMBL" id="CAF3740388.1"/>
    </source>
</evidence>
<dbReference type="Proteomes" id="UP000663860">
    <property type="component" value="Unassembled WGS sequence"/>
</dbReference>
<feature type="chain" id="PRO_5035692323" description="Beta-lactamase-related domain-containing protein" evidence="1">
    <location>
        <begin position="19"/>
        <end position="445"/>
    </location>
</feature>
<proteinExistence type="predicted"/>
<dbReference type="Gene3D" id="3.40.710.10">
    <property type="entry name" value="DD-peptidase/beta-lactamase superfamily"/>
    <property type="match status" value="1"/>
</dbReference>
<protein>
    <recommendedName>
        <fullName evidence="2">Beta-lactamase-related domain-containing protein</fullName>
    </recommendedName>
</protein>
<dbReference type="AlphaFoldDB" id="A0A818XH21"/>
<keyword evidence="1" id="KW-0732">Signal</keyword>
<dbReference type="Pfam" id="PF00144">
    <property type="entry name" value="Beta-lactamase"/>
    <property type="match status" value="1"/>
</dbReference>
<dbReference type="PANTHER" id="PTHR46825:SF9">
    <property type="entry name" value="BETA-LACTAMASE-RELATED DOMAIN-CONTAINING PROTEIN"/>
    <property type="match status" value="1"/>
</dbReference>
<feature type="domain" description="Beta-lactamase-related" evidence="2">
    <location>
        <begin position="26"/>
        <end position="395"/>
    </location>
</feature>
<dbReference type="PANTHER" id="PTHR46825">
    <property type="entry name" value="D-ALANYL-D-ALANINE-CARBOXYPEPTIDASE/ENDOPEPTIDASE AMPH"/>
    <property type="match status" value="1"/>
</dbReference>
<dbReference type="Proteomes" id="UP000663868">
    <property type="component" value="Unassembled WGS sequence"/>
</dbReference>
<organism evidence="4 5">
    <name type="scientific">Adineta steineri</name>
    <dbReference type="NCBI Taxonomy" id="433720"/>
    <lineage>
        <taxon>Eukaryota</taxon>
        <taxon>Metazoa</taxon>
        <taxon>Spiralia</taxon>
        <taxon>Gnathifera</taxon>
        <taxon>Rotifera</taxon>
        <taxon>Eurotatoria</taxon>
        <taxon>Bdelloidea</taxon>
        <taxon>Adinetida</taxon>
        <taxon>Adinetidae</taxon>
        <taxon>Adineta</taxon>
    </lineage>
</organism>
<accession>A0A818XH21</accession>
<dbReference type="EMBL" id="CAJNOE010000022">
    <property type="protein sequence ID" value="CAF0750561.1"/>
    <property type="molecule type" value="Genomic_DNA"/>
</dbReference>
<dbReference type="SUPFAM" id="SSF56601">
    <property type="entry name" value="beta-lactamase/transpeptidase-like"/>
    <property type="match status" value="1"/>
</dbReference>
<dbReference type="InterPro" id="IPR012338">
    <property type="entry name" value="Beta-lactam/transpept-like"/>
</dbReference>
<dbReference type="InterPro" id="IPR050491">
    <property type="entry name" value="AmpC-like"/>
</dbReference>